<dbReference type="Pfam" id="PF00708">
    <property type="entry name" value="Acylphosphatase"/>
    <property type="match status" value="1"/>
</dbReference>
<dbReference type="Gene3D" id="3.30.70.100">
    <property type="match status" value="1"/>
</dbReference>
<feature type="domain" description="Acylphosphatase-like" evidence="6">
    <location>
        <begin position="5"/>
        <end position="91"/>
    </location>
</feature>
<dbReference type="GO" id="GO:0003998">
    <property type="term" value="F:acylphosphatase activity"/>
    <property type="evidence" value="ECO:0007669"/>
    <property type="project" value="UniProtKB-EC"/>
</dbReference>
<dbReference type="PANTHER" id="PTHR47268:SF4">
    <property type="entry name" value="ACYLPHOSPHATASE"/>
    <property type="match status" value="1"/>
</dbReference>
<evidence type="ECO:0000313" key="8">
    <source>
        <dbReference type="Proteomes" id="UP000321129"/>
    </source>
</evidence>
<dbReference type="InterPro" id="IPR017968">
    <property type="entry name" value="Acylphosphatase_CS"/>
</dbReference>
<feature type="active site" evidence="4">
    <location>
        <position position="20"/>
    </location>
</feature>
<accession>A0A5C6UBJ4</accession>
<evidence type="ECO:0000259" key="6">
    <source>
        <dbReference type="PROSITE" id="PS51160"/>
    </source>
</evidence>
<comment type="caution">
    <text evidence="7">The sequence shown here is derived from an EMBL/GenBank/DDBJ whole genome shotgun (WGS) entry which is preliminary data.</text>
</comment>
<dbReference type="OrthoDB" id="5295388at2"/>
<evidence type="ECO:0000256" key="2">
    <source>
        <dbReference type="ARBA" id="ARBA00012150"/>
    </source>
</evidence>
<dbReference type="InterPro" id="IPR036046">
    <property type="entry name" value="Acylphosphatase-like_dom_sf"/>
</dbReference>
<comment type="catalytic activity">
    <reaction evidence="3 4">
        <text>an acyl phosphate + H2O = a carboxylate + phosphate + H(+)</text>
        <dbReference type="Rhea" id="RHEA:14965"/>
        <dbReference type="ChEBI" id="CHEBI:15377"/>
        <dbReference type="ChEBI" id="CHEBI:15378"/>
        <dbReference type="ChEBI" id="CHEBI:29067"/>
        <dbReference type="ChEBI" id="CHEBI:43474"/>
        <dbReference type="ChEBI" id="CHEBI:59918"/>
        <dbReference type="EC" id="3.6.1.7"/>
    </reaction>
</comment>
<sequence length="93" mass="9987">MSETAVRVMIAGRVQGIGYRMWAQGKARGLGLLGWVRNRQDGTVEALVQGASDKVEAFLTASEKGPRGARVDDVMAVPEATQQLSNFEIVPDA</sequence>
<dbReference type="PANTHER" id="PTHR47268">
    <property type="entry name" value="ACYLPHOSPHATASE"/>
    <property type="match status" value="1"/>
</dbReference>
<reference evidence="7 8" key="1">
    <citation type="submission" date="2019-08" db="EMBL/GenBank/DDBJ databases">
        <title>Sphingorhabdus soil sp. nov., isolated from arctic soil.</title>
        <authorList>
            <person name="Liu Y."/>
        </authorList>
    </citation>
    <scope>NUCLEOTIDE SEQUENCE [LARGE SCALE GENOMIC DNA]</scope>
    <source>
        <strain evidence="7 8">D-2Q-5-6</strain>
    </source>
</reference>
<dbReference type="Proteomes" id="UP000321129">
    <property type="component" value="Unassembled WGS sequence"/>
</dbReference>
<name>A0A5C6UBJ4_9SPHN</name>
<comment type="similarity">
    <text evidence="1 5">Belongs to the acylphosphatase family.</text>
</comment>
<organism evidence="7 8">
    <name type="scientific">Flavisphingopyxis soli</name>
    <dbReference type="NCBI Taxonomy" id="2601267"/>
    <lineage>
        <taxon>Bacteria</taxon>
        <taxon>Pseudomonadati</taxon>
        <taxon>Pseudomonadota</taxon>
        <taxon>Alphaproteobacteria</taxon>
        <taxon>Sphingomonadales</taxon>
        <taxon>Sphingopyxidaceae</taxon>
        <taxon>Flavisphingopyxis</taxon>
    </lineage>
</organism>
<feature type="active site" evidence="4">
    <location>
        <position position="38"/>
    </location>
</feature>
<dbReference type="PROSITE" id="PS00151">
    <property type="entry name" value="ACYLPHOSPHATASE_2"/>
    <property type="match status" value="1"/>
</dbReference>
<dbReference type="RefSeq" id="WP_147123142.1">
    <property type="nucleotide sequence ID" value="NZ_VOPY01000002.1"/>
</dbReference>
<keyword evidence="4" id="KW-0378">Hydrolase</keyword>
<evidence type="ECO:0000256" key="1">
    <source>
        <dbReference type="ARBA" id="ARBA00005614"/>
    </source>
</evidence>
<dbReference type="SUPFAM" id="SSF54975">
    <property type="entry name" value="Acylphosphatase/BLUF domain-like"/>
    <property type="match status" value="1"/>
</dbReference>
<dbReference type="EMBL" id="VOPY01000002">
    <property type="protein sequence ID" value="TXC69188.1"/>
    <property type="molecule type" value="Genomic_DNA"/>
</dbReference>
<protein>
    <recommendedName>
        <fullName evidence="2 4">acylphosphatase</fullName>
        <ecNumber evidence="2 4">3.6.1.7</ecNumber>
    </recommendedName>
</protein>
<evidence type="ECO:0000256" key="3">
    <source>
        <dbReference type="ARBA" id="ARBA00047645"/>
    </source>
</evidence>
<dbReference type="InterPro" id="IPR001792">
    <property type="entry name" value="Acylphosphatase-like_dom"/>
</dbReference>
<evidence type="ECO:0000256" key="4">
    <source>
        <dbReference type="PROSITE-ProRule" id="PRU00520"/>
    </source>
</evidence>
<dbReference type="PROSITE" id="PS51160">
    <property type="entry name" value="ACYLPHOSPHATASE_3"/>
    <property type="match status" value="1"/>
</dbReference>
<evidence type="ECO:0000313" key="7">
    <source>
        <dbReference type="EMBL" id="TXC69188.1"/>
    </source>
</evidence>
<dbReference type="AlphaFoldDB" id="A0A5C6UBJ4"/>
<dbReference type="InterPro" id="IPR020456">
    <property type="entry name" value="Acylphosphatase"/>
</dbReference>
<dbReference type="EC" id="3.6.1.7" evidence="2 4"/>
<keyword evidence="8" id="KW-1185">Reference proteome</keyword>
<evidence type="ECO:0000256" key="5">
    <source>
        <dbReference type="RuleBase" id="RU004168"/>
    </source>
</evidence>
<gene>
    <name evidence="7" type="ORF">FSZ31_09725</name>
</gene>
<proteinExistence type="inferred from homology"/>
<dbReference type="PRINTS" id="PR00112">
    <property type="entry name" value="ACYLPHPHTASE"/>
</dbReference>